<dbReference type="Proteomes" id="UP001292094">
    <property type="component" value="Unassembled WGS sequence"/>
</dbReference>
<dbReference type="GO" id="GO:0036140">
    <property type="term" value="F:[protein]-asparagine 3-dioxygenase activity"/>
    <property type="evidence" value="ECO:0007669"/>
    <property type="project" value="TreeGrafter"/>
</dbReference>
<keyword evidence="4" id="KW-1185">Reference proteome</keyword>
<dbReference type="SUPFAM" id="SSF51197">
    <property type="entry name" value="Clavaminate synthase-like"/>
    <property type="match status" value="1"/>
</dbReference>
<dbReference type="InterPro" id="IPR003347">
    <property type="entry name" value="JmjC_dom"/>
</dbReference>
<comment type="caution">
    <text evidence="3">The sequence shown here is derived from an EMBL/GenBank/DDBJ whole genome shotgun (WGS) entry which is preliminary data.</text>
</comment>
<dbReference type="EMBL" id="JAWZYT010000869">
    <property type="protein sequence ID" value="KAK4318082.1"/>
    <property type="molecule type" value="Genomic_DNA"/>
</dbReference>
<dbReference type="PROSITE" id="PS51184">
    <property type="entry name" value="JMJC"/>
    <property type="match status" value="1"/>
</dbReference>
<name>A0AAE1Q3H7_9EUCA</name>
<sequence>MNGTTDTVPADQPWDESHLSKYFFHTDPIPRLSCTDPQALQLIAQEKPVVLTDTKLCDTALKWDLDYLAANMGTERYMVFLSKNHKFKYYDEAKIKLYKTNFVPPTRRLDMTFSEFVKKLRDWKPGDERVYLQQGLNNTVGQGIVVDFLQFNWQWLNIQQKTNNWGPLTSNLLLVGMEGNVTPVHYDEQQNFFCQLVGYKRCILFAPEQYERLYPYPVYHPHDRQSQVDFNEPDLESFPGLEGLRGVEAVVGPGDVLYIPMYWWHQIESLPCLGNTVSVNFWYKGGPTEKIEYPLKPRQKLAIMRNVEKMLLEALKEPAEVGSLLRSLVLGRYTGDEAMKLEAGGKL</sequence>
<dbReference type="GO" id="GO:0005737">
    <property type="term" value="C:cytoplasm"/>
    <property type="evidence" value="ECO:0007669"/>
    <property type="project" value="TreeGrafter"/>
</dbReference>
<dbReference type="FunFam" id="2.60.120.10:FF:000042">
    <property type="entry name" value="Hypoxia-inducible factor 1-alpha inhibitor"/>
    <property type="match status" value="1"/>
</dbReference>
<dbReference type="AlphaFoldDB" id="A0AAE1Q3H7"/>
<organism evidence="3 4">
    <name type="scientific">Petrolisthes manimaculis</name>
    <dbReference type="NCBI Taxonomy" id="1843537"/>
    <lineage>
        <taxon>Eukaryota</taxon>
        <taxon>Metazoa</taxon>
        <taxon>Ecdysozoa</taxon>
        <taxon>Arthropoda</taxon>
        <taxon>Crustacea</taxon>
        <taxon>Multicrustacea</taxon>
        <taxon>Malacostraca</taxon>
        <taxon>Eumalacostraca</taxon>
        <taxon>Eucarida</taxon>
        <taxon>Decapoda</taxon>
        <taxon>Pleocyemata</taxon>
        <taxon>Anomura</taxon>
        <taxon>Galatheoidea</taxon>
        <taxon>Porcellanidae</taxon>
        <taxon>Petrolisthes</taxon>
    </lineage>
</organism>
<evidence type="ECO:0000313" key="4">
    <source>
        <dbReference type="Proteomes" id="UP001292094"/>
    </source>
</evidence>
<reference evidence="3" key="1">
    <citation type="submission" date="2023-11" db="EMBL/GenBank/DDBJ databases">
        <title>Genome assemblies of two species of porcelain crab, Petrolisthes cinctipes and Petrolisthes manimaculis (Anomura: Porcellanidae).</title>
        <authorList>
            <person name="Angst P."/>
        </authorList>
    </citation>
    <scope>NUCLEOTIDE SEQUENCE</scope>
    <source>
        <strain evidence="3">PB745_02</strain>
        <tissue evidence="3">Gill</tissue>
    </source>
</reference>
<dbReference type="GO" id="GO:0036139">
    <property type="term" value="F:peptidyl-histidine dioxygenase activity"/>
    <property type="evidence" value="ECO:0007669"/>
    <property type="project" value="TreeGrafter"/>
</dbReference>
<dbReference type="Gene3D" id="2.60.120.10">
    <property type="entry name" value="Jelly Rolls"/>
    <property type="match status" value="1"/>
</dbReference>
<dbReference type="GO" id="GO:0071532">
    <property type="term" value="F:ankyrin repeat binding"/>
    <property type="evidence" value="ECO:0007669"/>
    <property type="project" value="TreeGrafter"/>
</dbReference>
<evidence type="ECO:0000313" key="2">
    <source>
        <dbReference type="EMBL" id="KAK4307932.1"/>
    </source>
</evidence>
<dbReference type="InterPro" id="IPR027452">
    <property type="entry name" value="FIH-1_dom_II"/>
</dbReference>
<dbReference type="InterPro" id="IPR041667">
    <property type="entry name" value="Cupin_8"/>
</dbReference>
<dbReference type="Gene3D" id="1.10.287.1010">
    <property type="entry name" value="Clavaminate synthase-like"/>
    <property type="match status" value="1"/>
</dbReference>
<evidence type="ECO:0000313" key="3">
    <source>
        <dbReference type="EMBL" id="KAK4318082.1"/>
    </source>
</evidence>
<dbReference type="InterPro" id="IPR014710">
    <property type="entry name" value="RmlC-like_jellyroll"/>
</dbReference>
<proteinExistence type="predicted"/>
<dbReference type="GO" id="GO:0005634">
    <property type="term" value="C:nucleus"/>
    <property type="evidence" value="ECO:0007669"/>
    <property type="project" value="TreeGrafter"/>
</dbReference>
<dbReference type="GO" id="GO:0045746">
    <property type="term" value="P:negative regulation of Notch signaling pathway"/>
    <property type="evidence" value="ECO:0007669"/>
    <property type="project" value="TreeGrafter"/>
</dbReference>
<dbReference type="EMBL" id="JAWZYT010001950">
    <property type="protein sequence ID" value="KAK4307932.1"/>
    <property type="molecule type" value="Genomic_DNA"/>
</dbReference>
<accession>A0AAE1Q3H7</accession>
<dbReference type="Pfam" id="PF13621">
    <property type="entry name" value="Cupin_8"/>
    <property type="match status" value="1"/>
</dbReference>
<feature type="domain" description="JmjC" evidence="1">
    <location>
        <begin position="128"/>
        <end position="298"/>
    </location>
</feature>
<gene>
    <name evidence="3" type="ORF">Pmani_010891</name>
    <name evidence="2" type="ORF">Pmani_020340</name>
</gene>
<dbReference type="SMART" id="SM00558">
    <property type="entry name" value="JmjC"/>
    <property type="match status" value="1"/>
</dbReference>
<dbReference type="PANTHER" id="PTHR12461:SF105">
    <property type="entry name" value="HYPOXIA-INDUCIBLE FACTOR 1-ALPHA INHIBITOR"/>
    <property type="match status" value="1"/>
</dbReference>
<protein>
    <recommendedName>
        <fullName evidence="1">JmjC domain-containing protein</fullName>
    </recommendedName>
</protein>
<evidence type="ECO:0000259" key="1">
    <source>
        <dbReference type="PROSITE" id="PS51184"/>
    </source>
</evidence>
<dbReference type="PANTHER" id="PTHR12461">
    <property type="entry name" value="HYPOXIA-INDUCIBLE FACTOR 1 ALPHA INHIBITOR-RELATED"/>
    <property type="match status" value="1"/>
</dbReference>